<protein>
    <submittedName>
        <fullName evidence="3">Alpha/beta hydrolase</fullName>
    </submittedName>
</protein>
<gene>
    <name evidence="3" type="ORF">H9650_13420</name>
</gene>
<comment type="caution">
    <text evidence="3">The sequence shown here is derived from an EMBL/GenBank/DDBJ whole genome shotgun (WGS) entry which is preliminary data.</text>
</comment>
<dbReference type="Pfam" id="PF12146">
    <property type="entry name" value="Hydrolase_4"/>
    <property type="match status" value="1"/>
</dbReference>
<name>A0ABR8RBE4_9BACI</name>
<evidence type="ECO:0000313" key="4">
    <source>
        <dbReference type="Proteomes" id="UP000640786"/>
    </source>
</evidence>
<keyword evidence="4" id="KW-1185">Reference proteome</keyword>
<keyword evidence="1" id="KW-0812">Transmembrane</keyword>
<reference evidence="3 4" key="1">
    <citation type="submission" date="2020-08" db="EMBL/GenBank/DDBJ databases">
        <title>A Genomic Blueprint of the Chicken Gut Microbiome.</title>
        <authorList>
            <person name="Gilroy R."/>
            <person name="Ravi A."/>
            <person name="Getino M."/>
            <person name="Pursley I."/>
            <person name="Horton D.L."/>
            <person name="Alikhan N.-F."/>
            <person name="Baker D."/>
            <person name="Gharbi K."/>
            <person name="Hall N."/>
            <person name="Watson M."/>
            <person name="Adriaenssens E.M."/>
            <person name="Foster-Nyarko E."/>
            <person name="Jarju S."/>
            <person name="Secka A."/>
            <person name="Antonio M."/>
            <person name="Oren A."/>
            <person name="Chaudhuri R."/>
            <person name="La Ragione R.M."/>
            <person name="Hildebrand F."/>
            <person name="Pallen M.J."/>
        </authorList>
    </citation>
    <scope>NUCLEOTIDE SEQUENCE [LARGE SCALE GENOMIC DNA]</scope>
    <source>
        <strain evidence="3 4">Sa2BUA9</strain>
    </source>
</reference>
<dbReference type="SUPFAM" id="SSF53474">
    <property type="entry name" value="alpha/beta-Hydrolases"/>
    <property type="match status" value="1"/>
</dbReference>
<evidence type="ECO:0000313" key="3">
    <source>
        <dbReference type="EMBL" id="MBD7945120.1"/>
    </source>
</evidence>
<accession>A0ABR8RBE4</accession>
<proteinExistence type="predicted"/>
<evidence type="ECO:0000256" key="1">
    <source>
        <dbReference type="SAM" id="Phobius"/>
    </source>
</evidence>
<dbReference type="RefSeq" id="WP_144537021.1">
    <property type="nucleotide sequence ID" value="NZ_JACSQO010000007.1"/>
</dbReference>
<organism evidence="3 4">
    <name type="scientific">Psychrobacillus faecigallinarum</name>
    <dbReference type="NCBI Taxonomy" id="2762235"/>
    <lineage>
        <taxon>Bacteria</taxon>
        <taxon>Bacillati</taxon>
        <taxon>Bacillota</taxon>
        <taxon>Bacilli</taxon>
        <taxon>Bacillales</taxon>
        <taxon>Bacillaceae</taxon>
        <taxon>Psychrobacillus</taxon>
    </lineage>
</organism>
<keyword evidence="3" id="KW-0378">Hydrolase</keyword>
<dbReference type="Proteomes" id="UP000640786">
    <property type="component" value="Unassembled WGS sequence"/>
</dbReference>
<dbReference type="InterPro" id="IPR052920">
    <property type="entry name" value="DNA-binding_regulatory"/>
</dbReference>
<dbReference type="EMBL" id="JACSQO010000007">
    <property type="protein sequence ID" value="MBD7945120.1"/>
    <property type="molecule type" value="Genomic_DNA"/>
</dbReference>
<dbReference type="GO" id="GO:0016787">
    <property type="term" value="F:hydrolase activity"/>
    <property type="evidence" value="ECO:0007669"/>
    <property type="project" value="UniProtKB-KW"/>
</dbReference>
<feature type="transmembrane region" description="Helical" evidence="1">
    <location>
        <begin position="6"/>
        <end position="27"/>
    </location>
</feature>
<dbReference type="InterPro" id="IPR022742">
    <property type="entry name" value="Hydrolase_4"/>
</dbReference>
<feature type="domain" description="Serine aminopeptidase S33" evidence="2">
    <location>
        <begin position="85"/>
        <end position="183"/>
    </location>
</feature>
<dbReference type="Gene3D" id="3.40.50.1820">
    <property type="entry name" value="alpha/beta hydrolase"/>
    <property type="match status" value="1"/>
</dbReference>
<dbReference type="PANTHER" id="PTHR43358">
    <property type="entry name" value="ALPHA/BETA-HYDROLASE"/>
    <property type="match status" value="1"/>
</dbReference>
<dbReference type="PANTHER" id="PTHR43358:SF5">
    <property type="entry name" value="EXPORTED PROTEIN"/>
    <property type="match status" value="1"/>
</dbReference>
<keyword evidence="1" id="KW-1133">Transmembrane helix</keyword>
<dbReference type="InterPro" id="IPR029058">
    <property type="entry name" value="AB_hydrolase_fold"/>
</dbReference>
<evidence type="ECO:0000259" key="2">
    <source>
        <dbReference type="Pfam" id="PF12146"/>
    </source>
</evidence>
<sequence>MKKRVIVWTSIFTSILTAVATVFGFFLTNKLMYMKKKEDDFIYNREITSKRLDEVWFNAVNKLERWIPSKNGYSLKAIFIEPLQTKNYVIICHGVTENKINSLRFVRMFERLGFNCVVYDHRRHGDSGGKTTSFGYYEKMDLQAIVEAVRERAGEKAVIGIHGESMGAATTLLYAGSIIDDADFYISDCAFSDFEDQVYHLLTQTTPLRSSLAIRFANLFLKWRDGYTLNLVSPIDVVDKIEKPVLFIHSMEDDFILPKMTEDLYEKKKGPKMLKLFDVGAHAKSFNENSKEYEEVVSDFLKQYSLLGEK</sequence>
<keyword evidence="1" id="KW-0472">Membrane</keyword>